<dbReference type="InterPro" id="IPR010920">
    <property type="entry name" value="LSM_dom_sf"/>
</dbReference>
<dbReference type="AlphaFoldDB" id="A0A8U0A908"/>
<dbReference type="PROSITE" id="PS52002">
    <property type="entry name" value="SM"/>
    <property type="match status" value="1"/>
</dbReference>
<sequence length="85" mass="9056">MSDNDEAAATTPLDSLKDTVGSRVTVRTKADQLIEGTLAGVDEHMNLTLAVSSATDNHDTDDDHRLVRGTRVVTITHPPIGSETT</sequence>
<dbReference type="Gene3D" id="2.30.30.100">
    <property type="match status" value="1"/>
</dbReference>
<dbReference type="GO" id="GO:0003723">
    <property type="term" value="F:RNA binding"/>
    <property type="evidence" value="ECO:0007669"/>
    <property type="project" value="InterPro"/>
</dbReference>
<gene>
    <name evidence="2" type="ORF">MW046_18025</name>
</gene>
<dbReference type="Proteomes" id="UP000831768">
    <property type="component" value="Plasmid unnamed3"/>
</dbReference>
<dbReference type="KEGG" id="haad:MW046_18025"/>
<dbReference type="InterPro" id="IPR001163">
    <property type="entry name" value="Sm_dom_euk/arc"/>
</dbReference>
<keyword evidence="3" id="KW-1185">Reference proteome</keyword>
<keyword evidence="2" id="KW-0614">Plasmid</keyword>
<evidence type="ECO:0000313" key="3">
    <source>
        <dbReference type="Proteomes" id="UP000831768"/>
    </source>
</evidence>
<dbReference type="Pfam" id="PF01423">
    <property type="entry name" value="LSM"/>
    <property type="match status" value="1"/>
</dbReference>
<dbReference type="InterPro" id="IPR047575">
    <property type="entry name" value="Sm"/>
</dbReference>
<dbReference type="EMBL" id="CP096022">
    <property type="protein sequence ID" value="UPM44958.1"/>
    <property type="molecule type" value="Genomic_DNA"/>
</dbReference>
<proteinExistence type="predicted"/>
<dbReference type="SUPFAM" id="SSF50182">
    <property type="entry name" value="Sm-like ribonucleoproteins"/>
    <property type="match status" value="1"/>
</dbReference>
<protein>
    <submittedName>
        <fullName evidence="2">LSM domain-containing protein</fullName>
    </submittedName>
</protein>
<accession>A0A8U0A908</accession>
<reference evidence="2" key="1">
    <citation type="submission" date="2022-04" db="EMBL/GenBank/DDBJ databases">
        <title>Halocatena sp. nov., isolated from a salt lake.</title>
        <authorList>
            <person name="Cui H.-L."/>
        </authorList>
    </citation>
    <scope>NUCLEOTIDE SEQUENCE</scope>
    <source>
        <strain evidence="2">AD-1</strain>
        <plasmid evidence="2">unnamed3</plasmid>
    </source>
</reference>
<evidence type="ECO:0000259" key="1">
    <source>
        <dbReference type="PROSITE" id="PS52002"/>
    </source>
</evidence>
<dbReference type="CDD" id="cd00600">
    <property type="entry name" value="Sm_like"/>
    <property type="match status" value="1"/>
</dbReference>
<evidence type="ECO:0000313" key="2">
    <source>
        <dbReference type="EMBL" id="UPM44958.1"/>
    </source>
</evidence>
<geneLocation type="plasmid" evidence="2 3">
    <name>unnamed3</name>
</geneLocation>
<name>A0A8U0A908_9EURY</name>
<dbReference type="SMART" id="SM00651">
    <property type="entry name" value="Sm"/>
    <property type="match status" value="1"/>
</dbReference>
<feature type="domain" description="Sm" evidence="1">
    <location>
        <begin position="11"/>
        <end position="81"/>
    </location>
</feature>
<organism evidence="2 3">
    <name type="scientific">Halocatena salina</name>
    <dbReference type="NCBI Taxonomy" id="2934340"/>
    <lineage>
        <taxon>Archaea</taxon>
        <taxon>Methanobacteriati</taxon>
        <taxon>Methanobacteriota</taxon>
        <taxon>Stenosarchaea group</taxon>
        <taxon>Halobacteria</taxon>
        <taxon>Halobacteriales</taxon>
        <taxon>Natronomonadaceae</taxon>
        <taxon>Halocatena</taxon>
    </lineage>
</organism>